<dbReference type="Gene3D" id="2.30.130.40">
    <property type="entry name" value="LON domain-like"/>
    <property type="match status" value="1"/>
</dbReference>
<evidence type="ECO:0000259" key="1">
    <source>
        <dbReference type="PROSITE" id="PS51787"/>
    </source>
</evidence>
<dbReference type="AlphaFoldDB" id="A0A2H3P482"/>
<dbReference type="OrthoDB" id="25394at2"/>
<proteinExistence type="predicted"/>
<dbReference type="SMART" id="SM00464">
    <property type="entry name" value="LON"/>
    <property type="match status" value="1"/>
</dbReference>
<dbReference type="SUPFAM" id="SSF88697">
    <property type="entry name" value="PUA domain-like"/>
    <property type="match status" value="1"/>
</dbReference>
<comment type="caution">
    <text evidence="2">The sequence shown here is derived from an EMBL/GenBank/DDBJ whole genome shotgun (WGS) entry which is preliminary data.</text>
</comment>
<dbReference type="PANTHER" id="PTHR46732:SF8">
    <property type="entry name" value="ATP-DEPENDENT PROTEASE LA (LON) DOMAIN PROTEIN"/>
    <property type="match status" value="1"/>
</dbReference>
<name>A0A2H3P482_9BACT</name>
<dbReference type="RefSeq" id="WP_098062356.1">
    <property type="nucleotide sequence ID" value="NZ_PDEP01000008.1"/>
</dbReference>
<gene>
    <name evidence="2" type="ORF">CRI93_09270</name>
</gene>
<accession>A0A2H3P482</accession>
<protein>
    <submittedName>
        <fullName evidence="2">ATP-dependent protease</fullName>
    </submittedName>
</protein>
<dbReference type="InterPro" id="IPR046336">
    <property type="entry name" value="Lon_prtase_N_sf"/>
</dbReference>
<evidence type="ECO:0000313" key="2">
    <source>
        <dbReference type="EMBL" id="PEN06462.1"/>
    </source>
</evidence>
<reference evidence="2 3" key="1">
    <citation type="submission" date="2017-10" db="EMBL/GenBank/DDBJ databases">
        <title>Draft genome of Longimonas halophila.</title>
        <authorList>
            <person name="Goh K.M."/>
            <person name="Shamsir M.S."/>
            <person name="Lim S.W."/>
        </authorList>
    </citation>
    <scope>NUCLEOTIDE SEQUENCE [LARGE SCALE GENOMIC DNA]</scope>
    <source>
        <strain evidence="2 3">KCTC 42399</strain>
    </source>
</reference>
<keyword evidence="2" id="KW-0645">Protease</keyword>
<dbReference type="GO" id="GO:0006508">
    <property type="term" value="P:proteolysis"/>
    <property type="evidence" value="ECO:0007669"/>
    <property type="project" value="UniProtKB-KW"/>
</dbReference>
<keyword evidence="2" id="KW-0378">Hydrolase</keyword>
<feature type="domain" description="Lon N-terminal" evidence="1">
    <location>
        <begin position="7"/>
        <end position="186"/>
    </location>
</feature>
<dbReference type="InterPro" id="IPR015947">
    <property type="entry name" value="PUA-like_sf"/>
</dbReference>
<dbReference type="GO" id="GO:0008233">
    <property type="term" value="F:peptidase activity"/>
    <property type="evidence" value="ECO:0007669"/>
    <property type="project" value="UniProtKB-KW"/>
</dbReference>
<dbReference type="PANTHER" id="PTHR46732">
    <property type="entry name" value="ATP-DEPENDENT PROTEASE LA (LON) DOMAIN PROTEIN"/>
    <property type="match status" value="1"/>
</dbReference>
<dbReference type="Proteomes" id="UP000221024">
    <property type="component" value="Unassembled WGS sequence"/>
</dbReference>
<sequence>MSTIDDLPLFPLGLVLYPHEQVPLHIFEERYKDLMAFCTTHDAPFGVVLAEEGSIASVGCTAHIQRILKRYENGSADLIAKGQERFRIEEVFDDRASYYTADVTLIADTSDEVDPSLRERMITQHMKLLELAGRTVRPGLYQTDRPLSFVLAQNAGLSLEQKQEVLQLRTELERVNYLVEHFGTLIPQVEQQEDLQRRVKSNGHFKDFPPEDV</sequence>
<evidence type="ECO:0000313" key="3">
    <source>
        <dbReference type="Proteomes" id="UP000221024"/>
    </source>
</evidence>
<dbReference type="InterPro" id="IPR003111">
    <property type="entry name" value="Lon_prtase_N"/>
</dbReference>
<dbReference type="PROSITE" id="PS51787">
    <property type="entry name" value="LON_N"/>
    <property type="match status" value="1"/>
</dbReference>
<dbReference type="EMBL" id="PDEP01000008">
    <property type="protein sequence ID" value="PEN06462.1"/>
    <property type="molecule type" value="Genomic_DNA"/>
</dbReference>
<organism evidence="2 3">
    <name type="scientific">Longimonas halophila</name>
    <dbReference type="NCBI Taxonomy" id="1469170"/>
    <lineage>
        <taxon>Bacteria</taxon>
        <taxon>Pseudomonadati</taxon>
        <taxon>Rhodothermota</taxon>
        <taxon>Rhodothermia</taxon>
        <taxon>Rhodothermales</taxon>
        <taxon>Salisaetaceae</taxon>
        <taxon>Longimonas</taxon>
    </lineage>
</organism>
<keyword evidence="3" id="KW-1185">Reference proteome</keyword>
<dbReference type="Pfam" id="PF02190">
    <property type="entry name" value="LON_substr_bdg"/>
    <property type="match status" value="1"/>
</dbReference>